<dbReference type="Proteomes" id="UP000292274">
    <property type="component" value="Unassembled WGS sequence"/>
</dbReference>
<dbReference type="Pfam" id="PF05729">
    <property type="entry name" value="NACHT"/>
    <property type="match status" value="1"/>
</dbReference>
<gene>
    <name evidence="3" type="ORF">E0H26_13475</name>
</gene>
<dbReference type="SUPFAM" id="SSF52540">
    <property type="entry name" value="P-loop containing nucleoside triphosphate hydrolases"/>
    <property type="match status" value="1"/>
</dbReference>
<feature type="transmembrane region" description="Helical" evidence="1">
    <location>
        <begin position="594"/>
        <end position="618"/>
    </location>
</feature>
<comment type="caution">
    <text evidence="3">The sequence shown here is derived from an EMBL/GenBank/DDBJ whole genome shotgun (WGS) entry which is preliminary data.</text>
</comment>
<evidence type="ECO:0000256" key="1">
    <source>
        <dbReference type="SAM" id="Phobius"/>
    </source>
</evidence>
<evidence type="ECO:0000313" key="4">
    <source>
        <dbReference type="Proteomes" id="UP000292274"/>
    </source>
</evidence>
<evidence type="ECO:0000313" key="3">
    <source>
        <dbReference type="EMBL" id="TCB97271.1"/>
    </source>
</evidence>
<feature type="transmembrane region" description="Helical" evidence="1">
    <location>
        <begin position="448"/>
        <end position="477"/>
    </location>
</feature>
<name>A0A4R0GNW7_9ACTN</name>
<reference evidence="3 4" key="1">
    <citation type="submission" date="2019-02" db="EMBL/GenBank/DDBJ databases">
        <title>Jishengella sp. nov., isolated from a root of Zingiber montanum.</title>
        <authorList>
            <person name="Kuncharoen N."/>
            <person name="Kudo T."/>
            <person name="Masahiro Y."/>
            <person name="Ohkuma M."/>
            <person name="Tanasupawat S."/>
        </authorList>
    </citation>
    <scope>NUCLEOTIDE SEQUENCE [LARGE SCALE GENOMIC DNA]</scope>
    <source>
        <strain evidence="3 4">PLAI 1-1</strain>
    </source>
</reference>
<keyword evidence="1" id="KW-0812">Transmembrane</keyword>
<feature type="transmembrane region" description="Helical" evidence="1">
    <location>
        <begin position="421"/>
        <end position="442"/>
    </location>
</feature>
<dbReference type="Gene3D" id="3.40.50.300">
    <property type="entry name" value="P-loop containing nucleotide triphosphate hydrolases"/>
    <property type="match status" value="1"/>
</dbReference>
<feature type="transmembrane region" description="Helical" evidence="1">
    <location>
        <begin position="523"/>
        <end position="544"/>
    </location>
</feature>
<dbReference type="EMBL" id="SJJR01000007">
    <property type="protein sequence ID" value="TCB97271.1"/>
    <property type="molecule type" value="Genomic_DNA"/>
</dbReference>
<keyword evidence="1" id="KW-0472">Membrane</keyword>
<proteinExistence type="predicted"/>
<feature type="transmembrane region" description="Helical" evidence="1">
    <location>
        <begin position="498"/>
        <end position="517"/>
    </location>
</feature>
<sequence>MLGMVLYLLARSLHDNDVLDGLDKVFSVIGGMSGLLGLALAVQAVRSAGGPAGTPNGHADLSGLGGLAAAVEQVWRPELGRRRLANPHPLPVAWTTIGPPIADHWSNIRSDGEPTPLNLDGCLDLHHPDALHQVLTDKRLRGRVVILGEPGAGKTSLLLREALRLLQTRNPEDRVPVLLRLPTWNPDEQTLEQWIISQLTTEYGYRRPITTNQLLPMLDGLDEMPAPRRARAVHAISNTFDPDQPLILTSRTTEYLDTLTRLPRTTMAAATVLEIATIPADVACAYLQRTTNRPDDWEAAFRRDATHQGGRLATALNAPLWIDLARITHTDPDQPDNQPGKLLDLPDTETVHAHLLDRLIPAAYPDPPEPDPTGRTWHRADADRYLRNIAHHMHQRNTHDLAWWELAHTLPRHIRLAFGPAFGLTFGLAIGHAFGLTFGLAFGLRLGLLFGLAFGLLFVVAFVVEGGLTYGLAFGHVTPSRRQIRWRRSDRSFIRRNGSGLLGGLVVGLVGGLVVGLSDGRVAAALAVGLIALLVLEVSTSFRSGDAEVTASDPLALLRNDRRRALANALAFGLMCGLAFGLTFGIALGLTLGLALGVTLGLTVGLAVGLLTTSWGALQYARLWWCIRNDLPWPLMAFLADAHRRGVLRQAGGVYQFRHGLLRDRLT</sequence>
<feature type="domain" description="NACHT" evidence="2">
    <location>
        <begin position="144"/>
        <end position="289"/>
    </location>
</feature>
<keyword evidence="4" id="KW-1185">Reference proteome</keyword>
<accession>A0A4R0GNW7</accession>
<keyword evidence="1" id="KW-1133">Transmembrane helix</keyword>
<dbReference type="InterPro" id="IPR007111">
    <property type="entry name" value="NACHT_NTPase"/>
</dbReference>
<feature type="transmembrane region" description="Helical" evidence="1">
    <location>
        <begin position="565"/>
        <end position="588"/>
    </location>
</feature>
<dbReference type="OrthoDB" id="419058at2"/>
<protein>
    <submittedName>
        <fullName evidence="3">NACHT domain-containing protein</fullName>
    </submittedName>
</protein>
<dbReference type="AlphaFoldDB" id="A0A4R0GNW7"/>
<evidence type="ECO:0000259" key="2">
    <source>
        <dbReference type="Pfam" id="PF05729"/>
    </source>
</evidence>
<dbReference type="InterPro" id="IPR027417">
    <property type="entry name" value="P-loop_NTPase"/>
</dbReference>
<organism evidence="3 4">
    <name type="scientific">Micromonospora zingiberis</name>
    <dbReference type="NCBI Taxonomy" id="2053011"/>
    <lineage>
        <taxon>Bacteria</taxon>
        <taxon>Bacillati</taxon>
        <taxon>Actinomycetota</taxon>
        <taxon>Actinomycetes</taxon>
        <taxon>Micromonosporales</taxon>
        <taxon>Micromonosporaceae</taxon>
        <taxon>Micromonospora</taxon>
    </lineage>
</organism>